<feature type="transmembrane region" description="Helical" evidence="11">
    <location>
        <begin position="199"/>
        <end position="217"/>
    </location>
</feature>
<dbReference type="GO" id="GO:0006509">
    <property type="term" value="P:membrane protein ectodomain proteolysis"/>
    <property type="evidence" value="ECO:0007669"/>
    <property type="project" value="TreeGrafter"/>
</dbReference>
<dbReference type="GO" id="GO:0000139">
    <property type="term" value="C:Golgi membrane"/>
    <property type="evidence" value="ECO:0007669"/>
    <property type="project" value="UniProtKB-SubCell"/>
</dbReference>
<evidence type="ECO:0000256" key="2">
    <source>
        <dbReference type="ARBA" id="ARBA00022692"/>
    </source>
</evidence>
<feature type="region of interest" description="Disordered" evidence="12">
    <location>
        <begin position="16"/>
        <end position="36"/>
    </location>
</feature>
<dbReference type="AlphaFoldDB" id="A0A9N8EVC2"/>
<evidence type="ECO:0000256" key="10">
    <source>
        <dbReference type="ARBA" id="ARBA00066080"/>
    </source>
</evidence>
<evidence type="ECO:0000256" key="7">
    <source>
        <dbReference type="ARBA" id="ARBA00023034"/>
    </source>
</evidence>
<keyword evidence="4 11" id="KW-0256">Endoplasmic reticulum</keyword>
<dbReference type="PANTHER" id="PTHR10202:SF13">
    <property type="entry name" value="PRESENILIN HOMOLOG"/>
    <property type="match status" value="1"/>
</dbReference>
<comment type="similarity">
    <text evidence="1 11">Belongs to the peptidase A22A family.</text>
</comment>
<keyword evidence="3 11" id="KW-0378">Hydrolase</keyword>
<name>A0A9N8EVC2_9STRA</name>
<gene>
    <name evidence="13" type="ORF">SEMRO_1797_G298220.1</name>
</gene>
<dbReference type="GO" id="GO:0070765">
    <property type="term" value="C:gamma-secretase complex"/>
    <property type="evidence" value="ECO:0007669"/>
    <property type="project" value="TreeGrafter"/>
</dbReference>
<dbReference type="Proteomes" id="UP001153069">
    <property type="component" value="Unassembled WGS sequence"/>
</dbReference>
<reference evidence="13" key="1">
    <citation type="submission" date="2020-06" db="EMBL/GenBank/DDBJ databases">
        <authorList>
            <consortium name="Plant Systems Biology data submission"/>
        </authorList>
    </citation>
    <scope>NUCLEOTIDE SEQUENCE</scope>
    <source>
        <strain evidence="13">D6</strain>
    </source>
</reference>
<evidence type="ECO:0000256" key="5">
    <source>
        <dbReference type="ARBA" id="ARBA00022976"/>
    </source>
</evidence>
<dbReference type="EC" id="3.4.23.-" evidence="11"/>
<dbReference type="InterPro" id="IPR001108">
    <property type="entry name" value="Peptidase_A22A"/>
</dbReference>
<dbReference type="PRINTS" id="PR01072">
    <property type="entry name" value="PRESENILIN"/>
</dbReference>
<comment type="subcellular location">
    <subcellularLocation>
        <location evidence="11">Endoplasmic reticulum membrane</location>
        <topology evidence="11">Multi-pass membrane protein</topology>
    </subcellularLocation>
    <subcellularLocation>
        <location evidence="11">Golgi apparatus membrane</location>
        <topology evidence="11">Multi-pass membrane protein</topology>
    </subcellularLocation>
</comment>
<dbReference type="InterPro" id="IPR042524">
    <property type="entry name" value="Presenilin_C"/>
</dbReference>
<keyword evidence="7 11" id="KW-0333">Golgi apparatus</keyword>
<proteinExistence type="inferred from homology"/>
<dbReference type="GO" id="GO:0016485">
    <property type="term" value="P:protein processing"/>
    <property type="evidence" value="ECO:0007669"/>
    <property type="project" value="InterPro"/>
</dbReference>
<evidence type="ECO:0000256" key="9">
    <source>
        <dbReference type="ARBA" id="ARBA00053367"/>
    </source>
</evidence>
<evidence type="ECO:0000256" key="12">
    <source>
        <dbReference type="SAM" id="MobiDB-lite"/>
    </source>
</evidence>
<dbReference type="GO" id="GO:0042500">
    <property type="term" value="F:aspartic endopeptidase activity, intramembrane cleaving"/>
    <property type="evidence" value="ECO:0007669"/>
    <property type="project" value="InterPro"/>
</dbReference>
<dbReference type="EMBL" id="CAICTM010001795">
    <property type="protein sequence ID" value="CAB9526231.1"/>
    <property type="molecule type" value="Genomic_DNA"/>
</dbReference>
<evidence type="ECO:0000256" key="1">
    <source>
        <dbReference type="ARBA" id="ARBA00008604"/>
    </source>
</evidence>
<dbReference type="Pfam" id="PF01080">
    <property type="entry name" value="Presenilin"/>
    <property type="match status" value="2"/>
</dbReference>
<feature type="transmembrane region" description="Helical" evidence="11">
    <location>
        <begin position="143"/>
        <end position="163"/>
    </location>
</feature>
<sequence length="564" mass="62138">MESSSSSAEEAIDTITGPEMHDEHHHNEPATDQENAAGTSIPISSIYYVQESFKATAVPVTITMILSALASNFIRTEESAEAREETLTSSYSAITVSEDASSGEQIGIGLVNGLVIIAAITAMTFFVVLLYKYRCMCFLKGYLVVSITFLLGYFGAVLFHEAIKRYNLLVTKISFVLLIYNFTVVGVYALFFGHGVPPYVGQGYLIAISVILAWELAHFSEVTAWVLLVLLALYDLYAVLTPCGPLKALVNLMGQDNAPKIPGLLYEAQLPSRARRQPATNRGQPSAAAGPSTSQNQQQHEPKMTSSEQQMHTEQHASEETAGRVSPDLPVVSQSPRETVMSGTQEGEFEMVPRPTGAIPLAMAKLYKIPLVDGTVDGDHSVEELKSLVTVYYPSHGGHMEPLPSPPPVEAITRSRFGLRRRNRREMEPAPSPPTKYNVVDRDGVIKRTIFVGDDGKVYRVLDEEEQEEQEDRSTPSTVKLGLGDFIFYSVLVSKASLYSFTTFAACVVGILTGLLLTLVLLAIRGKALPALPISIFFGVLFYLPTRFVLEPWIHNMYWFEFYV</sequence>
<evidence type="ECO:0000256" key="4">
    <source>
        <dbReference type="ARBA" id="ARBA00022824"/>
    </source>
</evidence>
<evidence type="ECO:0000256" key="11">
    <source>
        <dbReference type="RuleBase" id="RU361148"/>
    </source>
</evidence>
<dbReference type="GO" id="GO:0007219">
    <property type="term" value="P:Notch signaling pathway"/>
    <property type="evidence" value="ECO:0007669"/>
    <property type="project" value="UniProtKB-KW"/>
</dbReference>
<feature type="transmembrane region" description="Helical" evidence="11">
    <location>
        <begin position="175"/>
        <end position="193"/>
    </location>
</feature>
<keyword evidence="6 11" id="KW-1133">Transmembrane helix</keyword>
<keyword evidence="14" id="KW-1185">Reference proteome</keyword>
<feature type="transmembrane region" description="Helical" evidence="11">
    <location>
        <begin position="222"/>
        <end position="240"/>
    </location>
</feature>
<dbReference type="SMART" id="SM00730">
    <property type="entry name" value="PSN"/>
    <property type="match status" value="1"/>
</dbReference>
<evidence type="ECO:0000256" key="3">
    <source>
        <dbReference type="ARBA" id="ARBA00022801"/>
    </source>
</evidence>
<keyword evidence="5 11" id="KW-0914">Notch signaling pathway</keyword>
<comment type="function">
    <text evidence="9">Probable catalytic subunit of the gamma-secretase complex, an endoprotease complex that catalyzes the intramembrane cleavage of integral membrane proteins such as Notch receptors. Requires the other members of the gamma-secretase complex to have a protease activity.</text>
</comment>
<evidence type="ECO:0000313" key="14">
    <source>
        <dbReference type="Proteomes" id="UP001153069"/>
    </source>
</evidence>
<feature type="region of interest" description="Disordered" evidence="12">
    <location>
        <begin position="274"/>
        <end position="336"/>
    </location>
</feature>
<keyword evidence="11" id="KW-0645">Protease</keyword>
<dbReference type="FunFam" id="1.10.472.100:FF:000003">
    <property type="entry name" value="Presenilin"/>
    <property type="match status" value="1"/>
</dbReference>
<feature type="compositionally biased region" description="Basic and acidic residues" evidence="12">
    <location>
        <begin position="311"/>
        <end position="322"/>
    </location>
</feature>
<feature type="compositionally biased region" description="Basic and acidic residues" evidence="12">
    <location>
        <begin position="19"/>
        <end position="29"/>
    </location>
</feature>
<feature type="transmembrane region" description="Helical" evidence="11">
    <location>
        <begin position="531"/>
        <end position="550"/>
    </location>
</feature>
<organism evidence="13 14">
    <name type="scientific">Seminavis robusta</name>
    <dbReference type="NCBI Taxonomy" id="568900"/>
    <lineage>
        <taxon>Eukaryota</taxon>
        <taxon>Sar</taxon>
        <taxon>Stramenopiles</taxon>
        <taxon>Ochrophyta</taxon>
        <taxon>Bacillariophyta</taxon>
        <taxon>Bacillariophyceae</taxon>
        <taxon>Bacillariophycidae</taxon>
        <taxon>Naviculales</taxon>
        <taxon>Naviculaceae</taxon>
        <taxon>Seminavis</taxon>
    </lineage>
</organism>
<protein>
    <recommendedName>
        <fullName evidence="11">Presenilin</fullName>
        <ecNumber evidence="11">3.4.23.-</ecNumber>
    </recommendedName>
</protein>
<dbReference type="InterPro" id="IPR006639">
    <property type="entry name" value="Preselin/SPP"/>
</dbReference>
<keyword evidence="8 11" id="KW-0472">Membrane</keyword>
<dbReference type="OrthoDB" id="432970at2759"/>
<evidence type="ECO:0000256" key="8">
    <source>
        <dbReference type="ARBA" id="ARBA00023136"/>
    </source>
</evidence>
<evidence type="ECO:0000256" key="6">
    <source>
        <dbReference type="ARBA" id="ARBA00022989"/>
    </source>
</evidence>
<dbReference type="GO" id="GO:0044351">
    <property type="term" value="P:macropinocytosis"/>
    <property type="evidence" value="ECO:0007669"/>
    <property type="project" value="UniProtKB-ARBA"/>
</dbReference>
<dbReference type="GO" id="GO:0005789">
    <property type="term" value="C:endoplasmic reticulum membrane"/>
    <property type="evidence" value="ECO:0007669"/>
    <property type="project" value="UniProtKB-SubCell"/>
</dbReference>
<feature type="compositionally biased region" description="Polar residues" evidence="12">
    <location>
        <begin position="291"/>
        <end position="310"/>
    </location>
</feature>
<evidence type="ECO:0000313" key="13">
    <source>
        <dbReference type="EMBL" id="CAB9526231.1"/>
    </source>
</evidence>
<comment type="subunit">
    <text evidence="10">Homodimer. Component of the gamma-secretase complex, a complex composed of a presenilin homodimer, nicastrin, aph1 and pen2.</text>
</comment>
<feature type="transmembrane region" description="Helical" evidence="11">
    <location>
        <begin position="498"/>
        <end position="524"/>
    </location>
</feature>
<dbReference type="PANTHER" id="PTHR10202">
    <property type="entry name" value="PRESENILIN"/>
    <property type="match status" value="1"/>
</dbReference>
<comment type="function">
    <text evidence="11">Probable subunit of the gamma-secretase complex, an endoprotease complex that catalyzes the intramembrane cleavage of integral membrane proteins such as Notch receptors.</text>
</comment>
<dbReference type="Gene3D" id="1.10.472.100">
    <property type="entry name" value="Presenilin"/>
    <property type="match status" value="1"/>
</dbReference>
<accession>A0A9N8EVC2</accession>
<feature type="transmembrane region" description="Helical" evidence="11">
    <location>
        <begin position="110"/>
        <end position="131"/>
    </location>
</feature>
<comment type="caution">
    <text evidence="13">The sequence shown here is derived from an EMBL/GenBank/DDBJ whole genome shotgun (WGS) entry which is preliminary data.</text>
</comment>
<keyword evidence="2 11" id="KW-0812">Transmembrane</keyword>
<comment type="domain">
    <text evidence="11">The PAL motif is required for normal active site conformation.</text>
</comment>